<dbReference type="Pfam" id="PF08448">
    <property type="entry name" value="PAS_4"/>
    <property type="match status" value="1"/>
</dbReference>
<protein>
    <submittedName>
        <fullName evidence="5">GGDEF domain-containing protein</fullName>
    </submittedName>
</protein>
<evidence type="ECO:0000259" key="3">
    <source>
        <dbReference type="PROSITE" id="PS50113"/>
    </source>
</evidence>
<dbReference type="PROSITE" id="PS50887">
    <property type="entry name" value="GGDEF"/>
    <property type="match status" value="1"/>
</dbReference>
<dbReference type="InterPro" id="IPR001610">
    <property type="entry name" value="PAC"/>
</dbReference>
<dbReference type="Proteomes" id="UP000707731">
    <property type="component" value="Unassembled WGS sequence"/>
</dbReference>
<dbReference type="InterPro" id="IPR052155">
    <property type="entry name" value="Biofilm_reg_signaling"/>
</dbReference>
<sequence>MGARELAARWADALDGVVAPALTRREIETLLTELTETLIAAIRGDREPDVAYAVAARLVAANYRDPLAVSRTVRVVCTDMAEACCARTDPAFERCRDRAVAVAAEFGAGFTGALRGVALVEQETTLGAALATAREAEARRQLSEARFEAVFAGASVGIGTVDVRGRVLEVNAAFAEMLGLPQESMPGRSVAELLGPVNIGLAYGQMQRMVSGEIDRFRLETEHIRPDGDVSFIDLSMSAVRDAYGQMRFLIGVAVDVTERKQLADRLWHDAHHDSLTGLPNRTLFFDRLAEAQAPIGLCYVDLDGFKEINDRWGHAVGDTVLREVGERLRDAVRADELPARVGGDEFVVLVERCVGCAQLDALIGRLHEALIEPIEVVDQGVRVGASIGSAFVRERPEAVDQLLRAADAAMYRDKNSASQRDGAEEYRPGAAERT</sequence>
<dbReference type="InterPro" id="IPR000160">
    <property type="entry name" value="GGDEF_dom"/>
</dbReference>
<dbReference type="InterPro" id="IPR035965">
    <property type="entry name" value="PAS-like_dom_sf"/>
</dbReference>
<dbReference type="NCBIfam" id="TIGR00229">
    <property type="entry name" value="sensory_box"/>
    <property type="match status" value="1"/>
</dbReference>
<comment type="caution">
    <text evidence="5">The sequence shown here is derived from an EMBL/GenBank/DDBJ whole genome shotgun (WGS) entry which is preliminary data.</text>
</comment>
<feature type="domain" description="GGDEF" evidence="4">
    <location>
        <begin position="294"/>
        <end position="429"/>
    </location>
</feature>
<evidence type="ECO:0000256" key="1">
    <source>
        <dbReference type="SAM" id="MobiDB-lite"/>
    </source>
</evidence>
<evidence type="ECO:0000313" key="6">
    <source>
        <dbReference type="Proteomes" id="UP000707731"/>
    </source>
</evidence>
<organism evidence="5 6">
    <name type="scientific">Nocardia higoensis</name>
    <dbReference type="NCBI Taxonomy" id="228599"/>
    <lineage>
        <taxon>Bacteria</taxon>
        <taxon>Bacillati</taxon>
        <taxon>Actinomycetota</taxon>
        <taxon>Actinomycetes</taxon>
        <taxon>Mycobacteriales</taxon>
        <taxon>Nocardiaceae</taxon>
        <taxon>Nocardia</taxon>
    </lineage>
</organism>
<dbReference type="EMBL" id="JADLQN010000006">
    <property type="protein sequence ID" value="MBF6357627.1"/>
    <property type="molecule type" value="Genomic_DNA"/>
</dbReference>
<dbReference type="SMART" id="SM00267">
    <property type="entry name" value="GGDEF"/>
    <property type="match status" value="1"/>
</dbReference>
<dbReference type="CDD" id="cd01949">
    <property type="entry name" value="GGDEF"/>
    <property type="match status" value="1"/>
</dbReference>
<evidence type="ECO:0000259" key="4">
    <source>
        <dbReference type="PROSITE" id="PS50887"/>
    </source>
</evidence>
<reference evidence="5 6" key="1">
    <citation type="submission" date="2020-10" db="EMBL/GenBank/DDBJ databases">
        <title>Identification of Nocardia species via Next-generation sequencing and recognition of intraspecies genetic diversity.</title>
        <authorList>
            <person name="Li P."/>
            <person name="Li P."/>
            <person name="Lu B."/>
        </authorList>
    </citation>
    <scope>NUCLEOTIDE SEQUENCE [LARGE SCALE GENOMIC DNA]</scope>
    <source>
        <strain evidence="5 6">BJ06-0143</strain>
    </source>
</reference>
<feature type="domain" description="PAC" evidence="3">
    <location>
        <begin position="217"/>
        <end position="269"/>
    </location>
</feature>
<feature type="domain" description="PAS" evidence="2">
    <location>
        <begin position="143"/>
        <end position="213"/>
    </location>
</feature>
<keyword evidence="6" id="KW-1185">Reference proteome</keyword>
<dbReference type="InterPro" id="IPR000700">
    <property type="entry name" value="PAS-assoc_C"/>
</dbReference>
<dbReference type="SMART" id="SM00086">
    <property type="entry name" value="PAC"/>
    <property type="match status" value="1"/>
</dbReference>
<dbReference type="InterPro" id="IPR029787">
    <property type="entry name" value="Nucleotide_cyclase"/>
</dbReference>
<dbReference type="Gene3D" id="3.30.70.270">
    <property type="match status" value="1"/>
</dbReference>
<dbReference type="CDD" id="cd00130">
    <property type="entry name" value="PAS"/>
    <property type="match status" value="1"/>
</dbReference>
<dbReference type="SMART" id="SM00091">
    <property type="entry name" value="PAS"/>
    <property type="match status" value="1"/>
</dbReference>
<dbReference type="PANTHER" id="PTHR44757">
    <property type="entry name" value="DIGUANYLATE CYCLASE DGCP"/>
    <property type="match status" value="1"/>
</dbReference>
<dbReference type="PROSITE" id="PS50112">
    <property type="entry name" value="PAS"/>
    <property type="match status" value="1"/>
</dbReference>
<dbReference type="RefSeq" id="WP_195004470.1">
    <property type="nucleotide sequence ID" value="NZ_JADLQN010000006.1"/>
</dbReference>
<dbReference type="SUPFAM" id="SSF55073">
    <property type="entry name" value="Nucleotide cyclase"/>
    <property type="match status" value="1"/>
</dbReference>
<dbReference type="PROSITE" id="PS50113">
    <property type="entry name" value="PAC"/>
    <property type="match status" value="1"/>
</dbReference>
<dbReference type="InterPro" id="IPR013656">
    <property type="entry name" value="PAS_4"/>
</dbReference>
<dbReference type="InterPro" id="IPR043128">
    <property type="entry name" value="Rev_trsase/Diguanyl_cyclase"/>
</dbReference>
<dbReference type="Gene3D" id="3.30.450.20">
    <property type="entry name" value="PAS domain"/>
    <property type="match status" value="1"/>
</dbReference>
<dbReference type="PANTHER" id="PTHR44757:SF2">
    <property type="entry name" value="BIOFILM ARCHITECTURE MAINTENANCE PROTEIN MBAA"/>
    <property type="match status" value="1"/>
</dbReference>
<accession>A0ABS0DGM7</accession>
<evidence type="ECO:0000259" key="2">
    <source>
        <dbReference type="PROSITE" id="PS50112"/>
    </source>
</evidence>
<dbReference type="NCBIfam" id="TIGR00254">
    <property type="entry name" value="GGDEF"/>
    <property type="match status" value="1"/>
</dbReference>
<proteinExistence type="predicted"/>
<gene>
    <name evidence="5" type="ORF">IU449_24285</name>
</gene>
<name>A0ABS0DGM7_9NOCA</name>
<evidence type="ECO:0000313" key="5">
    <source>
        <dbReference type="EMBL" id="MBF6357627.1"/>
    </source>
</evidence>
<feature type="region of interest" description="Disordered" evidence="1">
    <location>
        <begin position="413"/>
        <end position="435"/>
    </location>
</feature>
<dbReference type="InterPro" id="IPR000014">
    <property type="entry name" value="PAS"/>
</dbReference>
<dbReference type="Pfam" id="PF00990">
    <property type="entry name" value="GGDEF"/>
    <property type="match status" value="1"/>
</dbReference>
<dbReference type="SUPFAM" id="SSF55785">
    <property type="entry name" value="PYP-like sensor domain (PAS domain)"/>
    <property type="match status" value="1"/>
</dbReference>